<name>A0A2N9ANA0_METEX</name>
<accession>A0A2N9ANA0</accession>
<dbReference type="AlphaFoldDB" id="A0A2N9ANA0"/>
<protein>
    <submittedName>
        <fullName evidence="1">Uncharacterized protein</fullName>
    </submittedName>
</protein>
<gene>
    <name evidence="1" type="ORF">TK0001_2170</name>
</gene>
<sequence>MNLLVPPQTCPARLSRGGVFRFRIDAASEHQRFQLRDLPPQPFDLGNAHVLGAGKRGLASDVPLASAYALLSSARPFPFDLDDVVPARIRDDLALLDARAQRVFRHPYSFRGFGHHGLHG</sequence>
<proteinExistence type="predicted"/>
<organism evidence="1 2">
    <name type="scientific">Methylorubrum extorquens</name>
    <name type="common">Methylobacterium dichloromethanicum</name>
    <name type="synonym">Methylobacterium extorquens</name>
    <dbReference type="NCBI Taxonomy" id="408"/>
    <lineage>
        <taxon>Bacteria</taxon>
        <taxon>Pseudomonadati</taxon>
        <taxon>Pseudomonadota</taxon>
        <taxon>Alphaproteobacteria</taxon>
        <taxon>Hyphomicrobiales</taxon>
        <taxon>Methylobacteriaceae</taxon>
        <taxon>Methylorubrum</taxon>
    </lineage>
</organism>
<evidence type="ECO:0000313" key="2">
    <source>
        <dbReference type="Proteomes" id="UP000233769"/>
    </source>
</evidence>
<dbReference type="EMBL" id="LT962688">
    <property type="protein sequence ID" value="SOR28772.1"/>
    <property type="molecule type" value="Genomic_DNA"/>
</dbReference>
<dbReference type="Proteomes" id="UP000233769">
    <property type="component" value="Chromosome tk0001"/>
</dbReference>
<reference evidence="2" key="1">
    <citation type="submission" date="2017-10" db="EMBL/GenBank/DDBJ databases">
        <authorList>
            <person name="Regsiter A."/>
            <person name="William W."/>
        </authorList>
    </citation>
    <scope>NUCLEOTIDE SEQUENCE [LARGE SCALE GENOMIC DNA]</scope>
</reference>
<evidence type="ECO:0000313" key="1">
    <source>
        <dbReference type="EMBL" id="SOR28772.1"/>
    </source>
</evidence>